<name>A0A212PP78_COWPX</name>
<dbReference type="InterPro" id="IPR022819">
    <property type="entry name" value="Poxvirus_Bcl-2-like"/>
</dbReference>
<dbReference type="InterPro" id="IPR011212">
    <property type="entry name" value="Poxvirus_B14/B22/C16"/>
</dbReference>
<organismHost>
    <name type="scientific">Microtus agrestis</name>
    <name type="common">Short-tailed field vole</name>
    <dbReference type="NCBI Taxonomy" id="29092"/>
</organismHost>
<protein>
    <submittedName>
        <fullName evidence="1">CPXV208 protein</fullName>
    </submittedName>
</protein>
<organismHost>
    <name type="scientific">Mus musculus</name>
    <name type="common">Mouse</name>
    <dbReference type="NCBI Taxonomy" id="10090"/>
</organismHost>
<organismHost>
    <name type="scientific">Myodes glareolus</name>
    <name type="common">Bank vole</name>
    <name type="synonym">Clethrionomys glareolus</name>
    <dbReference type="NCBI Taxonomy" id="447135"/>
</organismHost>
<dbReference type="EMBL" id="LT896724">
    <property type="protein sequence ID" value="SNB48664.1"/>
    <property type="molecule type" value="Genomic_DNA"/>
</dbReference>
<evidence type="ECO:0000313" key="1">
    <source>
        <dbReference type="EMBL" id="SNB48664.1"/>
    </source>
</evidence>
<dbReference type="Gene3D" id="1.10.437.20">
    <property type="entry name" value="dsDNA poxvirus"/>
    <property type="match status" value="1"/>
</dbReference>
<dbReference type="InterPro" id="IPR043018">
    <property type="entry name" value="Poxvirus_sf"/>
</dbReference>
<organismHost>
    <name type="scientific">Felis catus</name>
    <name type="common">Cat</name>
    <name type="synonym">Felis silvestris catus</name>
    <dbReference type="NCBI Taxonomy" id="9685"/>
</organismHost>
<proteinExistence type="predicted"/>
<dbReference type="Pfam" id="PF06227">
    <property type="entry name" value="Poxv_Bcl-2-like"/>
    <property type="match status" value="1"/>
</dbReference>
<dbReference type="Proteomes" id="UP000276358">
    <property type="component" value="Segment"/>
</dbReference>
<organism evidence="1">
    <name type="scientific">Cowpox virus</name>
    <name type="common">CPV</name>
    <dbReference type="NCBI Taxonomy" id="10243"/>
    <lineage>
        <taxon>Viruses</taxon>
        <taxon>Varidnaviria</taxon>
        <taxon>Bamfordvirae</taxon>
        <taxon>Nucleocytoviricota</taxon>
        <taxon>Pokkesviricetes</taxon>
        <taxon>Chitovirales</taxon>
        <taxon>Poxviridae</taxon>
        <taxon>Chordopoxvirinae</taxon>
        <taxon>Orthopoxvirus</taxon>
        <taxon>Orthopoxvirus cowpox</taxon>
    </lineage>
</organism>
<organismHost>
    <name type="scientific">Bos taurus</name>
    <name type="common">Bovine</name>
    <dbReference type="NCBI Taxonomy" id="9913"/>
</organismHost>
<gene>
    <name evidence="1" type="primary">CPXV208</name>
</gene>
<organismHost>
    <name type="scientific">Apodemus sylvaticus</name>
    <name type="common">European woodmouse</name>
    <dbReference type="NCBI Taxonomy" id="10129"/>
</organismHost>
<accession>A0A212PP78</accession>
<organismHost>
    <name type="scientific">Loxodonta africana</name>
    <name type="common">African elephant</name>
    <dbReference type="NCBI Taxonomy" id="9785"/>
</organismHost>
<sequence>MVNHFFKKIEKKHVILVRVVILPIAIGKMTANFSTHVFSPQHCGCDRLTSIDDVRQCLTEYIYWSSYAFRNRQCAGQLYATLLSFRDDAESVFIDVREMVKNMPWDDVKDCVEIIRCYIPDEQKTIREISAIIGLCAYAATYWGGEDHPTSNSLNALFVMLEMLNYVDYNIIFRRMN</sequence>
<reference evidence="1" key="1">
    <citation type="submission" date="2017-06" db="EMBL/GenBank/DDBJ databases">
        <authorList>
            <person name="Kim H.J."/>
            <person name="Triplett B.A."/>
        </authorList>
    </citation>
    <scope>NUCLEOTIDE SEQUENCE</scope>
    <source>
        <strain evidence="1">Ger/2015/Cat1</strain>
    </source>
</reference>
<dbReference type="PIRSF" id="PIRSF017324">
    <property type="entry name" value="UCP017324"/>
    <property type="match status" value="1"/>
</dbReference>
<organismHost>
    <name type="scientific">Homo sapiens</name>
    <name type="common">Human</name>
    <dbReference type="NCBI Taxonomy" id="9606"/>
</organismHost>